<reference evidence="6" key="1">
    <citation type="submission" date="2020-12" db="EMBL/GenBank/DDBJ databases">
        <title>Metabolic potential, ecology and presence of endohyphal bacteria is reflected in genomic diversity of Mucoromycotina.</title>
        <authorList>
            <person name="Muszewska A."/>
            <person name="Okrasinska A."/>
            <person name="Steczkiewicz K."/>
            <person name="Drgas O."/>
            <person name="Orlowska M."/>
            <person name="Perlinska-Lenart U."/>
            <person name="Aleksandrzak-Piekarczyk T."/>
            <person name="Szatraj K."/>
            <person name="Zielenkiewicz U."/>
            <person name="Pilsyk S."/>
            <person name="Malc E."/>
            <person name="Mieczkowski P."/>
            <person name="Kruszewska J.S."/>
            <person name="Biernat P."/>
            <person name="Pawlowska J."/>
        </authorList>
    </citation>
    <scope>NUCLEOTIDE SEQUENCE</scope>
    <source>
        <strain evidence="6">CBS 226.32</strain>
    </source>
</reference>
<feature type="compositionally biased region" description="Basic and acidic residues" evidence="4">
    <location>
        <begin position="254"/>
        <end position="265"/>
    </location>
</feature>
<dbReference type="PANTHER" id="PTHR13952">
    <property type="entry name" value="U1 SMALL NUCLEAR RIBONUCLEOPROTEIN 70 KD"/>
    <property type="match status" value="1"/>
</dbReference>
<dbReference type="GO" id="GO:0000398">
    <property type="term" value="P:mRNA splicing, via spliceosome"/>
    <property type="evidence" value="ECO:0007669"/>
    <property type="project" value="TreeGrafter"/>
</dbReference>
<evidence type="ECO:0000256" key="2">
    <source>
        <dbReference type="ARBA" id="ARBA00023242"/>
    </source>
</evidence>
<comment type="caution">
    <text evidence="6">The sequence shown here is derived from an EMBL/GenBank/DDBJ whole genome shotgun (WGS) entry which is preliminary data.</text>
</comment>
<dbReference type="InterPro" id="IPR000504">
    <property type="entry name" value="RRM_dom"/>
</dbReference>
<name>A0A8H7QY41_9FUNG</name>
<dbReference type="FunFam" id="3.30.70.330:FF:000132">
    <property type="entry name" value="Small nuclear ribonucleoprotein U11/U12 subunit 35"/>
    <property type="match status" value="1"/>
</dbReference>
<dbReference type="Proteomes" id="UP000650833">
    <property type="component" value="Unassembled WGS sequence"/>
</dbReference>
<feature type="compositionally biased region" description="Basic residues" evidence="4">
    <location>
        <begin position="188"/>
        <end position="209"/>
    </location>
</feature>
<dbReference type="AlphaFoldDB" id="A0A8H7QY41"/>
<dbReference type="SMART" id="SM00360">
    <property type="entry name" value="RRM"/>
    <property type="match status" value="1"/>
</dbReference>
<evidence type="ECO:0000259" key="5">
    <source>
        <dbReference type="PROSITE" id="PS50102"/>
    </source>
</evidence>
<dbReference type="PROSITE" id="PS50102">
    <property type="entry name" value="RRM"/>
    <property type="match status" value="1"/>
</dbReference>
<dbReference type="PANTHER" id="PTHR13952:SF6">
    <property type="entry name" value="U11_U12 SMALL NUCLEAR RIBONUCLEOPROTEIN 35 KDA PROTEIN"/>
    <property type="match status" value="1"/>
</dbReference>
<feature type="domain" description="RRM" evidence="5">
    <location>
        <begin position="47"/>
        <end position="125"/>
    </location>
</feature>
<keyword evidence="3" id="KW-0694">RNA-binding</keyword>
<feature type="compositionally biased region" description="Basic residues" evidence="4">
    <location>
        <begin position="241"/>
        <end position="253"/>
    </location>
</feature>
<sequence length="265" mass="30639">MWYLKEYNPIQAGSIDGTDTEPHDAAIERASQSQYRPPHHFKSDPNCTLFVGRLSFDTVESALKKHFQEYGNIASVTIIKNQVTGLSQGYGFITYTSDKDAKIAYKNANKSTLDEHVILVDFERGRVMKGWIPRRLGGGFGGKKESGQLRFGARDRPFKQPTSSHLRIPYEQKFSDNWTNHHTEEKPKRPRSPSGPHHRRESSKRHRSRSPTDSRSRHQKSRRSPSNDSHSHRYGAGSSSHKYHKDNRHRSYHHERNREKSPGRR</sequence>
<dbReference type="OrthoDB" id="6159137at2759"/>
<evidence type="ECO:0000313" key="7">
    <source>
        <dbReference type="Proteomes" id="UP000650833"/>
    </source>
</evidence>
<evidence type="ECO:0000313" key="6">
    <source>
        <dbReference type="EMBL" id="KAG2199965.1"/>
    </source>
</evidence>
<dbReference type="InterPro" id="IPR012677">
    <property type="entry name" value="Nucleotide-bd_a/b_plait_sf"/>
</dbReference>
<dbReference type="GO" id="GO:0017069">
    <property type="term" value="F:snRNA binding"/>
    <property type="evidence" value="ECO:0007669"/>
    <property type="project" value="TreeGrafter"/>
</dbReference>
<gene>
    <name evidence="6" type="ORF">INT46_000441</name>
</gene>
<accession>A0A8H7QY41</accession>
<keyword evidence="2" id="KW-0539">Nucleus</keyword>
<feature type="compositionally biased region" description="Basic and acidic residues" evidence="4">
    <location>
        <begin position="142"/>
        <end position="158"/>
    </location>
</feature>
<dbReference type="EMBL" id="JAEPRC010000330">
    <property type="protein sequence ID" value="KAG2199965.1"/>
    <property type="molecule type" value="Genomic_DNA"/>
</dbReference>
<feature type="compositionally biased region" description="Basic and acidic residues" evidence="4">
    <location>
        <begin position="168"/>
        <end position="187"/>
    </location>
</feature>
<protein>
    <recommendedName>
        <fullName evidence="5">RRM domain-containing protein</fullName>
    </recommendedName>
</protein>
<comment type="subcellular location">
    <subcellularLocation>
        <location evidence="1">Nucleus</location>
    </subcellularLocation>
</comment>
<evidence type="ECO:0000256" key="3">
    <source>
        <dbReference type="PROSITE-ProRule" id="PRU00176"/>
    </source>
</evidence>
<proteinExistence type="predicted"/>
<feature type="region of interest" description="Disordered" evidence="4">
    <location>
        <begin position="137"/>
        <end position="265"/>
    </location>
</feature>
<dbReference type="GO" id="GO:0003729">
    <property type="term" value="F:mRNA binding"/>
    <property type="evidence" value="ECO:0007669"/>
    <property type="project" value="TreeGrafter"/>
</dbReference>
<dbReference type="SUPFAM" id="SSF54928">
    <property type="entry name" value="RNA-binding domain, RBD"/>
    <property type="match status" value="1"/>
</dbReference>
<dbReference type="GO" id="GO:0071011">
    <property type="term" value="C:precatalytic spliceosome"/>
    <property type="evidence" value="ECO:0007669"/>
    <property type="project" value="TreeGrafter"/>
</dbReference>
<keyword evidence="7" id="KW-1185">Reference proteome</keyword>
<dbReference type="InterPro" id="IPR035979">
    <property type="entry name" value="RBD_domain_sf"/>
</dbReference>
<dbReference type="InterPro" id="IPR051183">
    <property type="entry name" value="U1_U11-U12_snRNP_70-35kDa"/>
</dbReference>
<organism evidence="6 7">
    <name type="scientific">Mucor plumbeus</name>
    <dbReference type="NCBI Taxonomy" id="97098"/>
    <lineage>
        <taxon>Eukaryota</taxon>
        <taxon>Fungi</taxon>
        <taxon>Fungi incertae sedis</taxon>
        <taxon>Mucoromycota</taxon>
        <taxon>Mucoromycotina</taxon>
        <taxon>Mucoromycetes</taxon>
        <taxon>Mucorales</taxon>
        <taxon>Mucorineae</taxon>
        <taxon>Mucoraceae</taxon>
        <taxon>Mucor</taxon>
    </lineage>
</organism>
<dbReference type="Gene3D" id="3.30.70.330">
    <property type="match status" value="1"/>
</dbReference>
<evidence type="ECO:0000256" key="4">
    <source>
        <dbReference type="SAM" id="MobiDB-lite"/>
    </source>
</evidence>
<dbReference type="Pfam" id="PF00076">
    <property type="entry name" value="RRM_1"/>
    <property type="match status" value="1"/>
</dbReference>
<evidence type="ECO:0000256" key="1">
    <source>
        <dbReference type="ARBA" id="ARBA00004123"/>
    </source>
</evidence>